<dbReference type="CDD" id="cd00037">
    <property type="entry name" value="CLECT"/>
    <property type="match status" value="1"/>
</dbReference>
<keyword evidence="4" id="KW-1185">Reference proteome</keyword>
<dbReference type="SUPFAM" id="SSF56436">
    <property type="entry name" value="C-type lectin-like"/>
    <property type="match status" value="1"/>
</dbReference>
<dbReference type="Pfam" id="PF00059">
    <property type="entry name" value="Lectin_C"/>
    <property type="match status" value="1"/>
</dbReference>
<sequence length="166" mass="18600">CCSAMSYCRMAVQDKPYWIGADDRRTGQWMWADNSDIRFSAFAWGQPNSSFGHCLVVAASGKWRANDCATLRRFVCEKPAEPELVVDDNLAFSTTPPPSTDDDMVYWSTTPRPSTDDDMVYWSTTPRPSTDDADDINSKTGRSRGNVKGDISSDHGTPDVLRHIMY</sequence>
<organism evidence="3 4">
    <name type="scientific">Batillaria attramentaria</name>
    <dbReference type="NCBI Taxonomy" id="370345"/>
    <lineage>
        <taxon>Eukaryota</taxon>
        <taxon>Metazoa</taxon>
        <taxon>Spiralia</taxon>
        <taxon>Lophotrochozoa</taxon>
        <taxon>Mollusca</taxon>
        <taxon>Gastropoda</taxon>
        <taxon>Caenogastropoda</taxon>
        <taxon>Sorbeoconcha</taxon>
        <taxon>Cerithioidea</taxon>
        <taxon>Batillariidae</taxon>
        <taxon>Batillaria</taxon>
    </lineage>
</organism>
<reference evidence="3 4" key="1">
    <citation type="journal article" date="2023" name="Sci. Data">
        <title>Genome assembly of the Korean intertidal mud-creeper Batillaria attramentaria.</title>
        <authorList>
            <person name="Patra A.K."/>
            <person name="Ho P.T."/>
            <person name="Jun S."/>
            <person name="Lee S.J."/>
            <person name="Kim Y."/>
            <person name="Won Y.J."/>
        </authorList>
    </citation>
    <scope>NUCLEOTIDE SEQUENCE [LARGE SCALE GENOMIC DNA]</scope>
    <source>
        <strain evidence="3">Wonlab-2016</strain>
    </source>
</reference>
<feature type="non-terminal residue" evidence="3">
    <location>
        <position position="1"/>
    </location>
</feature>
<evidence type="ECO:0000313" key="3">
    <source>
        <dbReference type="EMBL" id="KAK7493390.1"/>
    </source>
</evidence>
<protein>
    <recommendedName>
        <fullName evidence="2">C-type lectin domain-containing protein</fullName>
    </recommendedName>
</protein>
<name>A0ABD0L2N2_9CAEN</name>
<proteinExistence type="predicted"/>
<dbReference type="AlphaFoldDB" id="A0ABD0L2N2"/>
<feature type="region of interest" description="Disordered" evidence="1">
    <location>
        <begin position="90"/>
        <end position="159"/>
    </location>
</feature>
<feature type="domain" description="C-type lectin" evidence="2">
    <location>
        <begin position="17"/>
        <end position="77"/>
    </location>
</feature>
<accession>A0ABD0L2N2</accession>
<dbReference type="EMBL" id="JACVVK020000093">
    <property type="protein sequence ID" value="KAK7493390.1"/>
    <property type="molecule type" value="Genomic_DNA"/>
</dbReference>
<feature type="non-terminal residue" evidence="3">
    <location>
        <position position="166"/>
    </location>
</feature>
<evidence type="ECO:0000259" key="2">
    <source>
        <dbReference type="PROSITE" id="PS50041"/>
    </source>
</evidence>
<dbReference type="InterPro" id="IPR016186">
    <property type="entry name" value="C-type_lectin-like/link_sf"/>
</dbReference>
<comment type="caution">
    <text evidence="3">The sequence shown here is derived from an EMBL/GenBank/DDBJ whole genome shotgun (WGS) entry which is preliminary data.</text>
</comment>
<evidence type="ECO:0000313" key="4">
    <source>
        <dbReference type="Proteomes" id="UP001519460"/>
    </source>
</evidence>
<gene>
    <name evidence="3" type="ORF">BaRGS_00015290</name>
</gene>
<evidence type="ECO:0000256" key="1">
    <source>
        <dbReference type="SAM" id="MobiDB-lite"/>
    </source>
</evidence>
<dbReference type="Gene3D" id="3.10.100.10">
    <property type="entry name" value="Mannose-Binding Protein A, subunit A"/>
    <property type="match status" value="1"/>
</dbReference>
<dbReference type="InterPro" id="IPR016187">
    <property type="entry name" value="CTDL_fold"/>
</dbReference>
<dbReference type="Proteomes" id="UP001519460">
    <property type="component" value="Unassembled WGS sequence"/>
</dbReference>
<dbReference type="InterPro" id="IPR001304">
    <property type="entry name" value="C-type_lectin-like"/>
</dbReference>
<dbReference type="PROSITE" id="PS50041">
    <property type="entry name" value="C_TYPE_LECTIN_2"/>
    <property type="match status" value="1"/>
</dbReference>